<organism evidence="2 3">
    <name type="scientific">Candidatus Marsarchaeota G1 archaeon OSP_D</name>
    <dbReference type="NCBI Taxonomy" id="1978155"/>
    <lineage>
        <taxon>Archaea</taxon>
        <taxon>Candidatus Marsarchaeota</taxon>
        <taxon>Candidatus Marsarchaeota group 1</taxon>
    </lineage>
</organism>
<gene>
    <name evidence="2" type="ORF">B9Q01_04965</name>
</gene>
<evidence type="ECO:0000256" key="1">
    <source>
        <dbReference type="SAM" id="Phobius"/>
    </source>
</evidence>
<evidence type="ECO:0000313" key="2">
    <source>
        <dbReference type="EMBL" id="PSN83366.1"/>
    </source>
</evidence>
<evidence type="ECO:0000313" key="3">
    <source>
        <dbReference type="Proteomes" id="UP000240880"/>
    </source>
</evidence>
<keyword evidence="1" id="KW-1133">Transmembrane helix</keyword>
<proteinExistence type="predicted"/>
<sequence>MLLVSQKVFEHKKPVFKVSSPFKARIVGFGIWFALSIAFLFEPKSFAIALALFVISLFGITLTLLSKTVYEFYEDSFCVRGVHKKSVHAYSEILSIERFGKKRIFVNIQNGKSIIIPSNPSVEGLDLYTWLTKKVGKSG</sequence>
<protein>
    <submittedName>
        <fullName evidence="2">Uncharacterized protein</fullName>
    </submittedName>
</protein>
<dbReference type="Proteomes" id="UP000240880">
    <property type="component" value="Unassembled WGS sequence"/>
</dbReference>
<feature type="transmembrane region" description="Helical" evidence="1">
    <location>
        <begin position="47"/>
        <end position="65"/>
    </location>
</feature>
<accession>A0A2R6AAH0</accession>
<keyword evidence="1" id="KW-0812">Transmembrane</keyword>
<comment type="caution">
    <text evidence="2">The sequence shown here is derived from an EMBL/GenBank/DDBJ whole genome shotgun (WGS) entry which is preliminary data.</text>
</comment>
<dbReference type="EMBL" id="NEXC01000026">
    <property type="protein sequence ID" value="PSN83366.1"/>
    <property type="molecule type" value="Genomic_DNA"/>
</dbReference>
<feature type="transmembrane region" description="Helical" evidence="1">
    <location>
        <begin position="22"/>
        <end position="41"/>
    </location>
</feature>
<reference evidence="2 3" key="1">
    <citation type="submission" date="2017-04" db="EMBL/GenBank/DDBJ databases">
        <title>Novel microbial lineages endemic to geothermal iron-oxide mats fill important gaps in the evolutionary history of Archaea.</title>
        <authorList>
            <person name="Jay Z.J."/>
            <person name="Beam J.P."/>
            <person name="Dlakic M."/>
            <person name="Rusch D.B."/>
            <person name="Kozubal M.A."/>
            <person name="Inskeep W.P."/>
        </authorList>
    </citation>
    <scope>NUCLEOTIDE SEQUENCE [LARGE SCALE GENOMIC DNA]</scope>
    <source>
        <strain evidence="2">OSP_D</strain>
    </source>
</reference>
<dbReference type="AlphaFoldDB" id="A0A2R6AAH0"/>
<name>A0A2R6AAH0_9ARCH</name>
<keyword evidence="1" id="KW-0472">Membrane</keyword>